<evidence type="ECO:0000313" key="4">
    <source>
        <dbReference type="EMBL" id="EGY28376.1"/>
    </source>
</evidence>
<evidence type="ECO:0000256" key="1">
    <source>
        <dbReference type="ARBA" id="ARBA00010116"/>
    </source>
</evidence>
<dbReference type="PRINTS" id="PR01369">
    <property type="entry name" value="INTIMIN"/>
</dbReference>
<dbReference type="InterPro" id="IPR008964">
    <property type="entry name" value="Invasin/intimin_cell_adhesion"/>
</dbReference>
<dbReference type="InterPro" id="IPR015217">
    <property type="entry name" value="Invasin_dom_3"/>
</dbReference>
<name>G2H0V4_9ENTR</name>
<evidence type="ECO:0000256" key="2">
    <source>
        <dbReference type="SAM" id="Phobius"/>
    </source>
</evidence>
<reference evidence="4 5" key="1">
    <citation type="journal article" date="2012" name="Genome Res.">
        <title>Genomic basis of endosymbiont-conferred protection against an insect parasitoid.</title>
        <authorList>
            <person name="Hansen A.K."/>
            <person name="Vorburger C."/>
            <person name="Moran N.A."/>
        </authorList>
    </citation>
    <scope>NUCLEOTIDE SEQUENCE [LARGE SCALE GENOMIC DNA]</scope>
    <source>
        <strain evidence="5">R5.15</strain>
    </source>
</reference>
<accession>G2H0V4</accession>
<dbReference type="InterPro" id="IPR024519">
    <property type="entry name" value="IAT_beta"/>
</dbReference>
<dbReference type="InterPro" id="IPR038177">
    <property type="entry name" value="IAT_beta_sf"/>
</dbReference>
<sequence length="403" mass="44289">MLFFIDFLISSLPKFRLSNYRYKKLKILLYRLLSIIWVKVVLRLLLPLILLFTPIMIVANSQPMSDKIGVPSRNTEKTVTAEDKIIQGIMTTGSLLSNTDNPTHAAINMARSAVVSEANASIGQWLNQFGTARVQLNIDNDFHLDGSALDFMLPLYDNSKSIVFTQLSARNKSGQNTFNIGAGARIFQNNWMFGVNTFFDHDLTANNRRIGLGAEAWADYLKLSANSYFSLNNWHQSQDFIDYNARPANGYDLRVEAYLPSYPQLGGKLMVAYDSKGNASNRAVTQLTVTAPHVSVTHSPPIIVDAQNSTFTVSPNSIIANGKITSSLTFTAKDASGQPIRNLSVSFKCDDEAGTRLSAVTENKGVYSATLTGNDSQSGDDYPASLATVSKEVYCMALSFATL</sequence>
<gene>
    <name evidence="4" type="ORF">Rin_00016870</name>
</gene>
<dbReference type="Proteomes" id="UP000004116">
    <property type="component" value="Unassembled WGS sequence"/>
</dbReference>
<dbReference type="SUPFAM" id="SSF49373">
    <property type="entry name" value="Invasin/intimin cell-adhesion fragments"/>
    <property type="match status" value="1"/>
</dbReference>
<feature type="domain" description="Big-1" evidence="3">
    <location>
        <begin position="307"/>
        <end position="389"/>
    </location>
</feature>
<evidence type="ECO:0000313" key="5">
    <source>
        <dbReference type="Proteomes" id="UP000004116"/>
    </source>
</evidence>
<feature type="non-terminal residue" evidence="4">
    <location>
        <position position="403"/>
    </location>
</feature>
<keyword evidence="2" id="KW-0472">Membrane</keyword>
<dbReference type="InterPro" id="IPR003535">
    <property type="entry name" value="Intimin/invasin_bac"/>
</dbReference>
<proteinExistence type="inferred from homology"/>
<dbReference type="Pfam" id="PF09134">
    <property type="entry name" value="Invasin_D3"/>
    <property type="match status" value="1"/>
</dbReference>
<evidence type="ECO:0000259" key="3">
    <source>
        <dbReference type="SMART" id="SM00634"/>
    </source>
</evidence>
<protein>
    <recommendedName>
        <fullName evidence="3">Big-1 domain-containing protein</fullName>
    </recommendedName>
</protein>
<dbReference type="PANTHER" id="PTHR39576:SF2">
    <property type="entry name" value="ATTACHING AND EFFACING PROTEIN HOMOLOG-RELATED"/>
    <property type="match status" value="1"/>
</dbReference>
<dbReference type="InterPro" id="IPR051715">
    <property type="entry name" value="Intimin-Invasin_domain"/>
</dbReference>
<dbReference type="SMART" id="SM00634">
    <property type="entry name" value="BID_1"/>
    <property type="match status" value="1"/>
</dbReference>
<dbReference type="PANTHER" id="PTHR39576">
    <property type="entry name" value="ATTACHING AND EFFACING PROTEIN HOMOLOG-RELATED-RELATED"/>
    <property type="match status" value="1"/>
</dbReference>
<dbReference type="GO" id="GO:0007155">
    <property type="term" value="P:cell adhesion"/>
    <property type="evidence" value="ECO:0007669"/>
    <property type="project" value="InterPro"/>
</dbReference>
<comment type="similarity">
    <text evidence="1">Belongs to the intimin/invasin family.</text>
</comment>
<dbReference type="EMBL" id="AGCA01000403">
    <property type="protein sequence ID" value="EGY28376.1"/>
    <property type="molecule type" value="Genomic_DNA"/>
</dbReference>
<comment type="caution">
    <text evidence="4">The sequence shown here is derived from an EMBL/GenBank/DDBJ whole genome shotgun (WGS) entry which is preliminary data.</text>
</comment>
<dbReference type="Gene3D" id="2.40.160.160">
    <property type="entry name" value="Inverse autotransporter, beta-domain"/>
    <property type="match status" value="1"/>
</dbReference>
<feature type="transmembrane region" description="Helical" evidence="2">
    <location>
        <begin position="28"/>
        <end position="57"/>
    </location>
</feature>
<keyword evidence="2" id="KW-1133">Transmembrane helix</keyword>
<organism evidence="4 5">
    <name type="scientific">Candidatus Regiella insecticola 5.15</name>
    <dbReference type="NCBI Taxonomy" id="1005043"/>
    <lineage>
        <taxon>Bacteria</taxon>
        <taxon>Pseudomonadati</taxon>
        <taxon>Pseudomonadota</taxon>
        <taxon>Gammaproteobacteria</taxon>
        <taxon>Enterobacterales</taxon>
        <taxon>Enterobacteriaceae</taxon>
        <taxon>aphid secondary symbionts</taxon>
        <taxon>Candidatus Regiella</taxon>
    </lineage>
</organism>
<keyword evidence="5" id="KW-1185">Reference proteome</keyword>
<dbReference type="Pfam" id="PF11924">
    <property type="entry name" value="IAT_beta"/>
    <property type="match status" value="1"/>
</dbReference>
<keyword evidence="2" id="KW-0812">Transmembrane</keyword>
<dbReference type="InterPro" id="IPR003344">
    <property type="entry name" value="Big_1_dom"/>
</dbReference>
<dbReference type="GO" id="GO:0009279">
    <property type="term" value="C:cell outer membrane"/>
    <property type="evidence" value="ECO:0007669"/>
    <property type="project" value="TreeGrafter"/>
</dbReference>
<dbReference type="AlphaFoldDB" id="G2H0V4"/>